<dbReference type="InterPro" id="IPR034660">
    <property type="entry name" value="DinB/YfiT-like"/>
</dbReference>
<gene>
    <name evidence="2" type="ORF">GCM10022407_14840</name>
</gene>
<dbReference type="Pfam" id="PF11716">
    <property type="entry name" value="MDMPI_N"/>
    <property type="match status" value="1"/>
</dbReference>
<reference evidence="3" key="1">
    <citation type="journal article" date="2019" name="Int. J. Syst. Evol. Microbiol.">
        <title>The Global Catalogue of Microorganisms (GCM) 10K type strain sequencing project: providing services to taxonomists for standard genome sequencing and annotation.</title>
        <authorList>
            <consortium name="The Broad Institute Genomics Platform"/>
            <consortium name="The Broad Institute Genome Sequencing Center for Infectious Disease"/>
            <person name="Wu L."/>
            <person name="Ma J."/>
        </authorList>
    </citation>
    <scope>NUCLEOTIDE SEQUENCE [LARGE SCALE GENOMIC DNA]</scope>
    <source>
        <strain evidence="3">JCM 17217</strain>
    </source>
</reference>
<dbReference type="EMBL" id="BAABDI010000007">
    <property type="protein sequence ID" value="GAA3969967.1"/>
    <property type="molecule type" value="Genomic_DNA"/>
</dbReference>
<comment type="caution">
    <text evidence="2">The sequence shown here is derived from an EMBL/GenBank/DDBJ whole genome shotgun (WGS) entry which is preliminary data.</text>
</comment>
<organism evidence="2 3">
    <name type="scientific">Hymenobacter antarcticus</name>
    <dbReference type="NCBI Taxonomy" id="486270"/>
    <lineage>
        <taxon>Bacteria</taxon>
        <taxon>Pseudomonadati</taxon>
        <taxon>Bacteroidota</taxon>
        <taxon>Cytophagia</taxon>
        <taxon>Cytophagales</taxon>
        <taxon>Hymenobacteraceae</taxon>
        <taxon>Hymenobacter</taxon>
    </lineage>
</organism>
<evidence type="ECO:0000259" key="1">
    <source>
        <dbReference type="Pfam" id="PF11716"/>
    </source>
</evidence>
<sequence length="66" mass="7646">MAQAIPIETLPLFAELDRLLLELLRSPTPADWQRPTLARQWTMKDMASHRQSHPAPRRCLEITVVQ</sequence>
<evidence type="ECO:0000313" key="3">
    <source>
        <dbReference type="Proteomes" id="UP001501556"/>
    </source>
</evidence>
<keyword evidence="3" id="KW-1185">Reference proteome</keyword>
<dbReference type="Proteomes" id="UP001501556">
    <property type="component" value="Unassembled WGS sequence"/>
</dbReference>
<protein>
    <recommendedName>
        <fullName evidence="1">Mycothiol-dependent maleylpyruvate isomerase metal-binding domain-containing protein</fullName>
    </recommendedName>
</protein>
<dbReference type="Gene3D" id="1.20.120.450">
    <property type="entry name" value="dinb family like domain"/>
    <property type="match status" value="1"/>
</dbReference>
<dbReference type="InterPro" id="IPR024344">
    <property type="entry name" value="MDMPI_metal-binding"/>
</dbReference>
<feature type="domain" description="Mycothiol-dependent maleylpyruvate isomerase metal-binding" evidence="1">
    <location>
        <begin position="14"/>
        <end position="49"/>
    </location>
</feature>
<name>A0ABP7PRU0_9BACT</name>
<dbReference type="RefSeq" id="WP_345122635.1">
    <property type="nucleotide sequence ID" value="NZ_BAABDI010000007.1"/>
</dbReference>
<accession>A0ABP7PRU0</accession>
<dbReference type="SUPFAM" id="SSF109854">
    <property type="entry name" value="DinB/YfiT-like putative metalloenzymes"/>
    <property type="match status" value="1"/>
</dbReference>
<evidence type="ECO:0000313" key="2">
    <source>
        <dbReference type="EMBL" id="GAA3969967.1"/>
    </source>
</evidence>
<proteinExistence type="predicted"/>